<feature type="region of interest" description="Disordered" evidence="1">
    <location>
        <begin position="37"/>
        <end position="122"/>
    </location>
</feature>
<evidence type="ECO:0000313" key="2">
    <source>
        <dbReference type="EMBL" id="KAK8990723.1"/>
    </source>
</evidence>
<comment type="caution">
    <text evidence="2">The sequence shown here is derived from an EMBL/GenBank/DDBJ whole genome shotgun (WGS) entry which is preliminary data.</text>
</comment>
<feature type="compositionally biased region" description="Polar residues" evidence="1">
    <location>
        <begin position="73"/>
        <end position="82"/>
    </location>
</feature>
<sequence length="122" mass="13451">MGNQVFNVGENHYIASINESCFPKNLSLVKQHFPPLKAESSRSLNQDGPTSRRLTANRQSTVEESKSHPVCLSPQSSFQPQTRIKEKGRLGDSGKKTLPISPRTNPFLKLRTVSGKKGGDMS</sequence>
<gene>
    <name evidence="2" type="ORF">V6N11_028686</name>
</gene>
<protein>
    <submittedName>
        <fullName evidence="2">Uncharacterized protein</fullName>
    </submittedName>
</protein>
<feature type="compositionally biased region" description="Polar residues" evidence="1">
    <location>
        <begin position="41"/>
        <end position="60"/>
    </location>
</feature>
<keyword evidence="3" id="KW-1185">Reference proteome</keyword>
<dbReference type="Proteomes" id="UP001396334">
    <property type="component" value="Unassembled WGS sequence"/>
</dbReference>
<organism evidence="2 3">
    <name type="scientific">Hibiscus sabdariffa</name>
    <name type="common">roselle</name>
    <dbReference type="NCBI Taxonomy" id="183260"/>
    <lineage>
        <taxon>Eukaryota</taxon>
        <taxon>Viridiplantae</taxon>
        <taxon>Streptophyta</taxon>
        <taxon>Embryophyta</taxon>
        <taxon>Tracheophyta</taxon>
        <taxon>Spermatophyta</taxon>
        <taxon>Magnoliopsida</taxon>
        <taxon>eudicotyledons</taxon>
        <taxon>Gunneridae</taxon>
        <taxon>Pentapetalae</taxon>
        <taxon>rosids</taxon>
        <taxon>malvids</taxon>
        <taxon>Malvales</taxon>
        <taxon>Malvaceae</taxon>
        <taxon>Malvoideae</taxon>
        <taxon>Hibiscus</taxon>
    </lineage>
</organism>
<proteinExistence type="predicted"/>
<accession>A0ABR2PQW8</accession>
<name>A0ABR2PQW8_9ROSI</name>
<evidence type="ECO:0000313" key="3">
    <source>
        <dbReference type="Proteomes" id="UP001396334"/>
    </source>
</evidence>
<reference evidence="2 3" key="1">
    <citation type="journal article" date="2024" name="G3 (Bethesda)">
        <title>Genome assembly of Hibiscus sabdariffa L. provides insights into metabolisms of medicinal natural products.</title>
        <authorList>
            <person name="Kim T."/>
        </authorList>
    </citation>
    <scope>NUCLEOTIDE SEQUENCE [LARGE SCALE GENOMIC DNA]</scope>
    <source>
        <strain evidence="2">TK-2024</strain>
        <tissue evidence="2">Old leaves</tissue>
    </source>
</reference>
<dbReference type="EMBL" id="JBBPBN010000053">
    <property type="protein sequence ID" value="KAK8990723.1"/>
    <property type="molecule type" value="Genomic_DNA"/>
</dbReference>
<feature type="compositionally biased region" description="Basic and acidic residues" evidence="1">
    <location>
        <begin position="83"/>
        <end position="95"/>
    </location>
</feature>
<evidence type="ECO:0000256" key="1">
    <source>
        <dbReference type="SAM" id="MobiDB-lite"/>
    </source>
</evidence>